<protein>
    <submittedName>
        <fullName evidence="2">Hypothetical bacterial integral membrane protein (Trep_Strep)</fullName>
    </submittedName>
</protein>
<gene>
    <name evidence="2" type="ORF">FPPS064S07_01609</name>
</gene>
<evidence type="ECO:0000256" key="1">
    <source>
        <dbReference type="SAM" id="Phobius"/>
    </source>
</evidence>
<dbReference type="RefSeq" id="WP_158399651.1">
    <property type="nucleotide sequence ID" value="NZ_CABHMY010000155.1"/>
</dbReference>
<keyword evidence="1" id="KW-0812">Transmembrane</keyword>
<proteinExistence type="predicted"/>
<evidence type="ECO:0000313" key="3">
    <source>
        <dbReference type="Proteomes" id="UP000406184"/>
    </source>
</evidence>
<dbReference type="EMBL" id="CABHMY010000155">
    <property type="protein sequence ID" value="VUX20215.1"/>
    <property type="molecule type" value="Genomic_DNA"/>
</dbReference>
<dbReference type="AlphaFoldDB" id="A0A564UKV5"/>
<accession>A0A564UKV5</accession>
<sequence>MDKKKKWTVKDVITTVLLCAVLIVIQLVVNMVCMANDFVSMVLSVGITMFLCAPVYMLMVSRIGKRFVTLIYMTILGVIFLLMGNWFLLPYYVLVGILCEAILWKEGSCQKPKRLTAAWTVASLLYNGVNLLPIWFFWDTYYDFALASGMEQSYIDSYVRYYTSPGWLTFILLFTTLMGFLGCMVGSRLIRRHFQKAGVL</sequence>
<dbReference type="InterPro" id="IPR011733">
    <property type="entry name" value="CHP02185_IM"/>
</dbReference>
<organism evidence="2 3">
    <name type="scientific">Faecalibacterium prausnitzii</name>
    <dbReference type="NCBI Taxonomy" id="853"/>
    <lineage>
        <taxon>Bacteria</taxon>
        <taxon>Bacillati</taxon>
        <taxon>Bacillota</taxon>
        <taxon>Clostridia</taxon>
        <taxon>Eubacteriales</taxon>
        <taxon>Oscillospiraceae</taxon>
        <taxon>Faecalibacterium</taxon>
    </lineage>
</organism>
<feature type="transmembrane region" description="Helical" evidence="1">
    <location>
        <begin position="167"/>
        <end position="186"/>
    </location>
</feature>
<feature type="transmembrane region" description="Helical" evidence="1">
    <location>
        <begin position="117"/>
        <end position="138"/>
    </location>
</feature>
<feature type="transmembrane region" description="Helical" evidence="1">
    <location>
        <begin position="89"/>
        <end position="105"/>
    </location>
</feature>
<dbReference type="Pfam" id="PF09605">
    <property type="entry name" value="Trep_Strep"/>
    <property type="match status" value="1"/>
</dbReference>
<dbReference type="NCBIfam" id="TIGR02185">
    <property type="entry name" value="Trep_Strep"/>
    <property type="match status" value="1"/>
</dbReference>
<keyword evidence="1" id="KW-1133">Transmembrane helix</keyword>
<keyword evidence="3" id="KW-1185">Reference proteome</keyword>
<feature type="transmembrane region" description="Helical" evidence="1">
    <location>
        <begin position="67"/>
        <end position="83"/>
    </location>
</feature>
<reference evidence="2 3" key="1">
    <citation type="submission" date="2019-07" db="EMBL/GenBank/DDBJ databases">
        <authorList>
            <person name="Hibberd C M."/>
            <person name="Gehrig L. J."/>
            <person name="Chang H.-W."/>
            <person name="Venkatesh S."/>
        </authorList>
    </citation>
    <scope>NUCLEOTIDE SEQUENCE [LARGE SCALE GENOMIC DNA]</scope>
    <source>
        <strain evidence="2">Faecalibacterium_prausnitzii_JG_BgPS064</strain>
    </source>
</reference>
<dbReference type="Proteomes" id="UP000406184">
    <property type="component" value="Unassembled WGS sequence"/>
</dbReference>
<feature type="transmembrane region" description="Helical" evidence="1">
    <location>
        <begin position="12"/>
        <end position="32"/>
    </location>
</feature>
<evidence type="ECO:0000313" key="2">
    <source>
        <dbReference type="EMBL" id="VUX20215.1"/>
    </source>
</evidence>
<name>A0A564UKV5_9FIRM</name>
<feature type="transmembrane region" description="Helical" evidence="1">
    <location>
        <begin position="38"/>
        <end position="60"/>
    </location>
</feature>
<keyword evidence="1" id="KW-0472">Membrane</keyword>